<organism evidence="6 7">
    <name type="scientific">Nyctereutes procyonoides</name>
    <name type="common">Raccoon dog</name>
    <name type="synonym">Canis procyonoides</name>
    <dbReference type="NCBI Taxonomy" id="34880"/>
    <lineage>
        <taxon>Eukaryota</taxon>
        <taxon>Metazoa</taxon>
        <taxon>Chordata</taxon>
        <taxon>Craniata</taxon>
        <taxon>Vertebrata</taxon>
        <taxon>Euteleostomi</taxon>
        <taxon>Mammalia</taxon>
        <taxon>Eutheria</taxon>
        <taxon>Laurasiatheria</taxon>
        <taxon>Carnivora</taxon>
        <taxon>Caniformia</taxon>
        <taxon>Canidae</taxon>
        <taxon>Nyctereutes</taxon>
    </lineage>
</organism>
<dbReference type="PANTHER" id="PTHR11570:SF0">
    <property type="entry name" value="S-ADENOSYLMETHIONINE DECARBOXYLASE PROENZYME"/>
    <property type="match status" value="1"/>
</dbReference>
<dbReference type="UniPathway" id="UPA00331">
    <property type="reaction ID" value="UER00451"/>
</dbReference>
<dbReference type="GO" id="GO:0006597">
    <property type="term" value="P:spermine biosynthetic process"/>
    <property type="evidence" value="ECO:0007669"/>
    <property type="project" value="TreeGrafter"/>
</dbReference>
<reference evidence="6" key="1">
    <citation type="submission" date="2020-12" db="EMBL/GenBank/DDBJ databases">
        <authorList>
            <consortium name="Molecular Ecology Group"/>
        </authorList>
    </citation>
    <scope>NUCLEOTIDE SEQUENCE</scope>
    <source>
        <strain evidence="6">TBG_1078</strain>
    </source>
</reference>
<accession>A0A811Y0I8</accession>
<name>A0A811Y0I8_NYCPR</name>
<dbReference type="PANTHER" id="PTHR11570">
    <property type="entry name" value="S-ADENOSYLMETHIONINE DECARBOXYLASE"/>
    <property type="match status" value="1"/>
</dbReference>
<dbReference type="GO" id="GO:0005829">
    <property type="term" value="C:cytosol"/>
    <property type="evidence" value="ECO:0007669"/>
    <property type="project" value="TreeGrafter"/>
</dbReference>
<comment type="similarity">
    <text evidence="2">Belongs to the eukaryotic AdoMetDC family.</text>
</comment>
<gene>
    <name evidence="6" type="ORF">NYPRO_LOCUS3488</name>
</gene>
<comment type="caution">
    <text evidence="6">The sequence shown here is derived from an EMBL/GenBank/DDBJ whole genome shotgun (WGS) entry which is preliminary data.</text>
</comment>
<evidence type="ECO:0000256" key="2">
    <source>
        <dbReference type="ARBA" id="ARBA00008466"/>
    </source>
</evidence>
<dbReference type="SUPFAM" id="SSF56276">
    <property type="entry name" value="S-adenosylmethionine decarboxylase"/>
    <property type="match status" value="1"/>
</dbReference>
<sequence length="211" mass="24179">MEAAHFFEGTEKLLEVWFSRQQPDADQGAGDLRTQEAYALSESSMFISKRHFILKTRGTSLLLKALVPLLKLARDYSGFDSIQSFSYSRKNFLEVSHQGYSHLNFQEEIEFLNAISPKWSSILGRMNSECWYLSGLDFPETRVTTVWAQFYIKYGVTVKAVTFKSGIHDLSSGSVIVATLFNPRGYWMNGMKSDGTYWTIHITTQPEFSFF</sequence>
<keyword evidence="3" id="KW-0745">Spermidine biosynthesis</keyword>
<evidence type="ECO:0000256" key="4">
    <source>
        <dbReference type="ARBA" id="ARBA00023115"/>
    </source>
</evidence>
<comment type="catalytic activity">
    <reaction evidence="5">
        <text>S-adenosyl-L-methionine + H(+) = S-adenosyl 3-(methylsulfanyl)propylamine + CO2</text>
        <dbReference type="Rhea" id="RHEA:15981"/>
        <dbReference type="ChEBI" id="CHEBI:15378"/>
        <dbReference type="ChEBI" id="CHEBI:16526"/>
        <dbReference type="ChEBI" id="CHEBI:57443"/>
        <dbReference type="ChEBI" id="CHEBI:59789"/>
        <dbReference type="EC" id="4.1.1.50"/>
    </reaction>
</comment>
<dbReference type="EMBL" id="CAJHUB010000659">
    <property type="protein sequence ID" value="CAD7670693.1"/>
    <property type="molecule type" value="Genomic_DNA"/>
</dbReference>
<keyword evidence="7" id="KW-1185">Reference proteome</keyword>
<dbReference type="InterPro" id="IPR016067">
    <property type="entry name" value="S-AdoMet_deCO2ase_core"/>
</dbReference>
<dbReference type="Proteomes" id="UP000645828">
    <property type="component" value="Unassembled WGS sequence"/>
</dbReference>
<evidence type="ECO:0000313" key="6">
    <source>
        <dbReference type="EMBL" id="CAD7670693.1"/>
    </source>
</evidence>
<dbReference type="Pfam" id="PF01536">
    <property type="entry name" value="SAM_decarbox"/>
    <property type="match status" value="2"/>
</dbReference>
<protein>
    <submittedName>
        <fullName evidence="6">(raccoon dog) hypothetical protein</fullName>
    </submittedName>
</protein>
<evidence type="ECO:0000256" key="5">
    <source>
        <dbReference type="ARBA" id="ARBA00048112"/>
    </source>
</evidence>
<dbReference type="InterPro" id="IPR048283">
    <property type="entry name" value="AdoMetDC-like"/>
</dbReference>
<dbReference type="GO" id="GO:0008295">
    <property type="term" value="P:spermidine biosynthetic process"/>
    <property type="evidence" value="ECO:0007669"/>
    <property type="project" value="UniProtKB-KW"/>
</dbReference>
<proteinExistence type="inferred from homology"/>
<dbReference type="AlphaFoldDB" id="A0A811Y0I8"/>
<dbReference type="GO" id="GO:0004014">
    <property type="term" value="F:adenosylmethionine decarboxylase activity"/>
    <property type="evidence" value="ECO:0007669"/>
    <property type="project" value="UniProtKB-EC"/>
</dbReference>
<evidence type="ECO:0000313" key="7">
    <source>
        <dbReference type="Proteomes" id="UP000645828"/>
    </source>
</evidence>
<dbReference type="Gene3D" id="3.60.90.10">
    <property type="entry name" value="S-adenosylmethionine decarboxylase"/>
    <property type="match status" value="2"/>
</dbReference>
<evidence type="ECO:0000256" key="3">
    <source>
        <dbReference type="ARBA" id="ARBA00023066"/>
    </source>
</evidence>
<comment type="pathway">
    <text evidence="1">Amine and polyamine biosynthesis; S-adenosylmethioninamine biosynthesis; S-adenosylmethioninamine from S-adenosyl-L-methionine: step 1/1.</text>
</comment>
<keyword evidence="4" id="KW-0620">Polyamine biosynthesis</keyword>
<evidence type="ECO:0000256" key="1">
    <source>
        <dbReference type="ARBA" id="ARBA00004911"/>
    </source>
</evidence>
<dbReference type="GO" id="GO:0019810">
    <property type="term" value="F:putrescine binding"/>
    <property type="evidence" value="ECO:0007669"/>
    <property type="project" value="TreeGrafter"/>
</dbReference>